<dbReference type="EMBL" id="CAJEWN010000116">
    <property type="protein sequence ID" value="CAD2166268.1"/>
    <property type="molecule type" value="Genomic_DNA"/>
</dbReference>
<evidence type="ECO:0000256" key="1">
    <source>
        <dbReference type="ARBA" id="ARBA00004123"/>
    </source>
</evidence>
<dbReference type="AlphaFoldDB" id="A0A6V7UUZ6"/>
<dbReference type="Pfam" id="PF04928">
    <property type="entry name" value="PAP_central"/>
    <property type="match status" value="1"/>
</dbReference>
<dbReference type="Gene3D" id="1.10.1410.10">
    <property type="match status" value="1"/>
</dbReference>
<name>A0A6V7UUZ6_MELEN</name>
<evidence type="ECO:0000256" key="9">
    <source>
        <dbReference type="ARBA" id="ARBA00048830"/>
    </source>
</evidence>
<dbReference type="Proteomes" id="UP000580250">
    <property type="component" value="Unassembled WGS sequence"/>
</dbReference>
<feature type="domain" description="Poly(A) RNA polymerase mitochondrial-like central palm" evidence="12">
    <location>
        <begin position="144"/>
        <end position="292"/>
    </location>
</feature>
<organism evidence="13 14">
    <name type="scientific">Meloidogyne enterolobii</name>
    <name type="common">Root-knot nematode worm</name>
    <name type="synonym">Meloidogyne mayaguensis</name>
    <dbReference type="NCBI Taxonomy" id="390850"/>
    <lineage>
        <taxon>Eukaryota</taxon>
        <taxon>Metazoa</taxon>
        <taxon>Ecdysozoa</taxon>
        <taxon>Nematoda</taxon>
        <taxon>Chromadorea</taxon>
        <taxon>Rhabditida</taxon>
        <taxon>Tylenchina</taxon>
        <taxon>Tylenchomorpha</taxon>
        <taxon>Tylenchoidea</taxon>
        <taxon>Meloidogynidae</taxon>
        <taxon>Meloidogyninae</taxon>
        <taxon>Meloidogyne</taxon>
    </lineage>
</organism>
<dbReference type="OrthoDB" id="412748at2759"/>
<comment type="similarity">
    <text evidence="2">Belongs to the poly(A) polymerase family.</text>
</comment>
<dbReference type="GO" id="GO:0005634">
    <property type="term" value="C:nucleus"/>
    <property type="evidence" value="ECO:0007669"/>
    <property type="project" value="UniProtKB-SubCell"/>
</dbReference>
<evidence type="ECO:0000256" key="4">
    <source>
        <dbReference type="ARBA" id="ARBA00022664"/>
    </source>
</evidence>
<evidence type="ECO:0000256" key="7">
    <source>
        <dbReference type="ARBA" id="ARBA00022840"/>
    </source>
</evidence>
<dbReference type="GO" id="GO:1990817">
    <property type="term" value="F:poly(A) RNA polymerase activity"/>
    <property type="evidence" value="ECO:0007669"/>
    <property type="project" value="UniProtKB-EC"/>
</dbReference>
<dbReference type="GO" id="GO:0005524">
    <property type="term" value="F:ATP binding"/>
    <property type="evidence" value="ECO:0007669"/>
    <property type="project" value="UniProtKB-KW"/>
</dbReference>
<feature type="domain" description="Poly(A) polymerase central" evidence="11">
    <location>
        <begin position="349"/>
        <end position="411"/>
    </location>
</feature>
<accession>A0A6V7UUZ6</accession>
<comment type="catalytic activity">
    <reaction evidence="9">
        <text>RNA(n) + ATP = RNA(n)-3'-adenine ribonucleotide + diphosphate</text>
        <dbReference type="Rhea" id="RHEA:11332"/>
        <dbReference type="Rhea" id="RHEA-COMP:14527"/>
        <dbReference type="Rhea" id="RHEA-COMP:17347"/>
        <dbReference type="ChEBI" id="CHEBI:30616"/>
        <dbReference type="ChEBI" id="CHEBI:33019"/>
        <dbReference type="ChEBI" id="CHEBI:140395"/>
        <dbReference type="ChEBI" id="CHEBI:173115"/>
        <dbReference type="EC" id="2.7.7.19"/>
    </reaction>
</comment>
<dbReference type="PANTHER" id="PTHR10682">
    <property type="entry name" value="POLY A POLYMERASE"/>
    <property type="match status" value="1"/>
</dbReference>
<dbReference type="InterPro" id="IPR054708">
    <property type="entry name" value="MTPAP-like_central"/>
</dbReference>
<dbReference type="PANTHER" id="PTHR10682:SF10">
    <property type="entry name" value="POLYNUCLEOTIDE ADENYLYLTRANSFERASE"/>
    <property type="match status" value="1"/>
</dbReference>
<feature type="transmembrane region" description="Helical" evidence="10">
    <location>
        <begin position="395"/>
        <end position="417"/>
    </location>
</feature>
<keyword evidence="10" id="KW-0812">Transmembrane</keyword>
<evidence type="ECO:0000256" key="5">
    <source>
        <dbReference type="ARBA" id="ARBA00022679"/>
    </source>
</evidence>
<keyword evidence="7" id="KW-0067">ATP-binding</keyword>
<comment type="caution">
    <text evidence="13">The sequence shown here is derived from an EMBL/GenBank/DDBJ whole genome shotgun (WGS) entry which is preliminary data.</text>
</comment>
<dbReference type="Gene3D" id="3.30.460.10">
    <property type="entry name" value="Beta Polymerase, domain 2"/>
    <property type="match status" value="1"/>
</dbReference>
<evidence type="ECO:0000313" key="14">
    <source>
        <dbReference type="Proteomes" id="UP000580250"/>
    </source>
</evidence>
<gene>
    <name evidence="13" type="ORF">MENT_LOCUS17720</name>
</gene>
<dbReference type="Pfam" id="PF22600">
    <property type="entry name" value="MTPAP-like_central"/>
    <property type="match status" value="1"/>
</dbReference>
<evidence type="ECO:0000256" key="10">
    <source>
        <dbReference type="SAM" id="Phobius"/>
    </source>
</evidence>
<proteinExistence type="inferred from homology"/>
<dbReference type="SUPFAM" id="SSF81301">
    <property type="entry name" value="Nucleotidyltransferase"/>
    <property type="match status" value="1"/>
</dbReference>
<dbReference type="SUPFAM" id="SSF81631">
    <property type="entry name" value="PAP/OAS1 substrate-binding domain"/>
    <property type="match status" value="1"/>
</dbReference>
<keyword evidence="10" id="KW-0472">Membrane</keyword>
<dbReference type="InterPro" id="IPR043519">
    <property type="entry name" value="NT_sf"/>
</dbReference>
<evidence type="ECO:0000259" key="12">
    <source>
        <dbReference type="Pfam" id="PF22600"/>
    </source>
</evidence>
<evidence type="ECO:0000256" key="8">
    <source>
        <dbReference type="ARBA" id="ARBA00023242"/>
    </source>
</evidence>
<reference evidence="13 14" key="1">
    <citation type="submission" date="2020-08" db="EMBL/GenBank/DDBJ databases">
        <authorList>
            <person name="Koutsovoulos G."/>
            <person name="Danchin GJ E."/>
        </authorList>
    </citation>
    <scope>NUCLEOTIDE SEQUENCE [LARGE SCALE GENOMIC DNA]</scope>
</reference>
<keyword evidence="8" id="KW-0539">Nucleus</keyword>
<evidence type="ECO:0000256" key="6">
    <source>
        <dbReference type="ARBA" id="ARBA00022741"/>
    </source>
</evidence>
<dbReference type="EC" id="2.7.7.19" evidence="3"/>
<dbReference type="InterPro" id="IPR007012">
    <property type="entry name" value="PolA_pol_cen_dom"/>
</dbReference>
<keyword evidence="5" id="KW-0808">Transferase</keyword>
<evidence type="ECO:0000256" key="2">
    <source>
        <dbReference type="ARBA" id="ARBA00010912"/>
    </source>
</evidence>
<keyword evidence="6" id="KW-0547">Nucleotide-binding</keyword>
<sequence length="422" mass="49912">MGNTPIELYKQLKELVHLIEGTWKVDNKNIKENPILNERNIYFIIHQLHLQKLISSRNILFIKEKSQNLKENIISILFGVEESKGIEEWFNRIDEQINDWNKFRNQRDIDNQNIGEYGPAKYLNPELIQNLIFSEENEESNYNYEIFELIEVNNKNMNKIIEKLKNILNKWTEEEFKADYEFLIGGSLMLEVNTENSDIDAIYVVRKNTEYFWDEEREENNDGTKQLKSRATQFFGRLTSKCLDDKKKNCSDKSFLCYLCLQDKVSNLKRITEIRVPLLKFKFYGIDIDISYVQIPEEIKNNENWMDKALNNAENNSLGRVFPLSGYKSNLIIKELLPKNEEKEKIKIFRSALILLKIWAKNNSIYGNQFGFLSGTSMLIMLTKIYLSYPNTCSVLVILDRFFLAFLTWLVWITLIFQAKLF</sequence>
<evidence type="ECO:0000259" key="11">
    <source>
        <dbReference type="Pfam" id="PF04928"/>
    </source>
</evidence>
<evidence type="ECO:0000313" key="13">
    <source>
        <dbReference type="EMBL" id="CAD2166268.1"/>
    </source>
</evidence>
<evidence type="ECO:0000256" key="3">
    <source>
        <dbReference type="ARBA" id="ARBA00012388"/>
    </source>
</evidence>
<feature type="transmembrane region" description="Helical" evidence="10">
    <location>
        <begin position="370"/>
        <end position="389"/>
    </location>
</feature>
<dbReference type="GO" id="GO:0006397">
    <property type="term" value="P:mRNA processing"/>
    <property type="evidence" value="ECO:0007669"/>
    <property type="project" value="UniProtKB-KW"/>
</dbReference>
<protein>
    <recommendedName>
        <fullName evidence="3">polynucleotide adenylyltransferase</fullName>
        <ecNumber evidence="3">2.7.7.19</ecNumber>
    </recommendedName>
</protein>
<keyword evidence="4" id="KW-0507">mRNA processing</keyword>
<keyword evidence="10" id="KW-1133">Transmembrane helix</keyword>
<comment type="subcellular location">
    <subcellularLocation>
        <location evidence="1">Nucleus</location>
    </subcellularLocation>
</comment>